<evidence type="ECO:0000313" key="2">
    <source>
        <dbReference type="Proteomes" id="UP001178461"/>
    </source>
</evidence>
<dbReference type="EMBL" id="CANTUW010000073">
    <property type="protein sequence ID" value="CAI7935140.1"/>
    <property type="molecule type" value="Genomic_DNA"/>
</dbReference>
<reference evidence="1" key="1">
    <citation type="submission" date="2022-12" db="EMBL/GenBank/DDBJ databases">
        <authorList>
            <person name="Alioto T."/>
            <person name="Alioto T."/>
            <person name="Gomez Garrido J."/>
        </authorList>
    </citation>
    <scope>NUCLEOTIDE SEQUENCE</scope>
</reference>
<evidence type="ECO:0000313" key="1">
    <source>
        <dbReference type="EMBL" id="CAI7935140.1"/>
    </source>
</evidence>
<organism evidence="1 2">
    <name type="scientific">Podarcis lilfordi</name>
    <name type="common">Lilford's wall lizard</name>
    <dbReference type="NCBI Taxonomy" id="74358"/>
    <lineage>
        <taxon>Eukaryota</taxon>
        <taxon>Metazoa</taxon>
        <taxon>Chordata</taxon>
        <taxon>Craniata</taxon>
        <taxon>Vertebrata</taxon>
        <taxon>Euteleostomi</taxon>
        <taxon>Lepidosauria</taxon>
        <taxon>Squamata</taxon>
        <taxon>Bifurcata</taxon>
        <taxon>Unidentata</taxon>
        <taxon>Episquamata</taxon>
        <taxon>Laterata</taxon>
        <taxon>Lacertibaenia</taxon>
        <taxon>Lacertidae</taxon>
        <taxon>Podarcis</taxon>
    </lineage>
</organism>
<sequence>MSATCAADFPTPRSSVCFMVSLFVGPALSWVSPYLEASDHLLGNLDDFIATLEGTLGELNRALAAEMALQNLRQGACPVTESTAELRWWAVDTLYAAA</sequence>
<dbReference type="Proteomes" id="UP001178461">
    <property type="component" value="Unassembled WGS sequence"/>
</dbReference>
<accession>A0AA35QQ87</accession>
<dbReference type="AlphaFoldDB" id="A0AA35QQ87"/>
<comment type="caution">
    <text evidence="1">The sequence shown here is derived from an EMBL/GenBank/DDBJ whole genome shotgun (WGS) entry which is preliminary data.</text>
</comment>
<keyword evidence="2" id="KW-1185">Reference proteome</keyword>
<gene>
    <name evidence="1" type="ORF">PODLI_1B025835</name>
</gene>
<protein>
    <submittedName>
        <fullName evidence="1">Uncharacterized protein</fullName>
    </submittedName>
</protein>
<name>A0AA35QQ87_9SAUR</name>
<proteinExistence type="predicted"/>